<comment type="caution">
    <text evidence="1">The sequence shown here is derived from an EMBL/GenBank/DDBJ whole genome shotgun (WGS) entry which is preliminary data.</text>
</comment>
<evidence type="ECO:0000313" key="1">
    <source>
        <dbReference type="EMBL" id="KAI3739904.1"/>
    </source>
</evidence>
<gene>
    <name evidence="1" type="ORF">L2E82_30316</name>
</gene>
<protein>
    <submittedName>
        <fullName evidence="1">Uncharacterized protein</fullName>
    </submittedName>
</protein>
<proteinExistence type="predicted"/>
<reference evidence="2" key="1">
    <citation type="journal article" date="2022" name="Mol. Ecol. Resour.">
        <title>The genomes of chicory, endive, great burdock and yacon provide insights into Asteraceae palaeo-polyploidization history and plant inulin production.</title>
        <authorList>
            <person name="Fan W."/>
            <person name="Wang S."/>
            <person name="Wang H."/>
            <person name="Wang A."/>
            <person name="Jiang F."/>
            <person name="Liu H."/>
            <person name="Zhao H."/>
            <person name="Xu D."/>
            <person name="Zhang Y."/>
        </authorList>
    </citation>
    <scope>NUCLEOTIDE SEQUENCE [LARGE SCALE GENOMIC DNA]</scope>
    <source>
        <strain evidence="2">cv. Punajuju</strain>
    </source>
</reference>
<sequence>MHVHRKVYNRVDEISPLVPWFILVLSCHLAHASAFPKEFSGDRDHANRWRCLARKAPSRPAGEVSPGELHSGSLAIDSQERPAWTRLGAMLPIPSVASVPDIDCAHPTQPDHVAMVTAPGANTFNATLGPNTDRNFTKHTVATKNQRSHTSSAPTNTHSFIGIPIRGNPTGHEYTTAIYTLDECFWCTHFSTTLDGNAGTWFKSLAPSSIRNFAELKEQFISNFMQLRKYRGDIREIIGCKQLEGETVRAYFKRFNEATLNVPGQNDNLVTGAFTHGLLSGPLSKKQEEGTAAKEAYLKVAATSSSKSRERYSPYPNDRRQTFRRGKPAKPFNGYYREDRRHRRTIHFVEKKLDQRIQRGNLNDIAKSIRPKNDRNDPPAKNKDAPKKGLEILMIHKHHRRGREQIPALSDQQISFSSRDKMPEGWNGDDPLIIQARIRDIVIHRVHIDSGSAADIMFEHCFRQLPREWRADLRPPAGNLTGFTGHIIIPTGMIYLPITIEDDKRKKTATLKFTVVRAPSEHNVILGRPAALYFDIVASTLHGIIKFPTEDGIATVLATPQKTLKCYQIMLPADIDGKRKRPREESKESRESSL</sequence>
<name>A0ACB9D023_CICIN</name>
<organism evidence="1 2">
    <name type="scientific">Cichorium intybus</name>
    <name type="common">Chicory</name>
    <dbReference type="NCBI Taxonomy" id="13427"/>
    <lineage>
        <taxon>Eukaryota</taxon>
        <taxon>Viridiplantae</taxon>
        <taxon>Streptophyta</taxon>
        <taxon>Embryophyta</taxon>
        <taxon>Tracheophyta</taxon>
        <taxon>Spermatophyta</taxon>
        <taxon>Magnoliopsida</taxon>
        <taxon>eudicotyledons</taxon>
        <taxon>Gunneridae</taxon>
        <taxon>Pentapetalae</taxon>
        <taxon>asterids</taxon>
        <taxon>campanulids</taxon>
        <taxon>Asterales</taxon>
        <taxon>Asteraceae</taxon>
        <taxon>Cichorioideae</taxon>
        <taxon>Cichorieae</taxon>
        <taxon>Cichoriinae</taxon>
        <taxon>Cichorium</taxon>
    </lineage>
</organism>
<evidence type="ECO:0000313" key="2">
    <source>
        <dbReference type="Proteomes" id="UP001055811"/>
    </source>
</evidence>
<dbReference type="EMBL" id="CM042013">
    <property type="protein sequence ID" value="KAI3739904.1"/>
    <property type="molecule type" value="Genomic_DNA"/>
</dbReference>
<accession>A0ACB9D023</accession>
<keyword evidence="2" id="KW-1185">Reference proteome</keyword>
<reference evidence="1 2" key="2">
    <citation type="journal article" date="2022" name="Mol. Ecol. Resour.">
        <title>The genomes of chicory, endive, great burdock and yacon provide insights into Asteraceae paleo-polyploidization history and plant inulin production.</title>
        <authorList>
            <person name="Fan W."/>
            <person name="Wang S."/>
            <person name="Wang H."/>
            <person name="Wang A."/>
            <person name="Jiang F."/>
            <person name="Liu H."/>
            <person name="Zhao H."/>
            <person name="Xu D."/>
            <person name="Zhang Y."/>
        </authorList>
    </citation>
    <scope>NUCLEOTIDE SEQUENCE [LARGE SCALE GENOMIC DNA]</scope>
    <source>
        <strain evidence="2">cv. Punajuju</strain>
        <tissue evidence="1">Leaves</tissue>
    </source>
</reference>
<dbReference type="Proteomes" id="UP001055811">
    <property type="component" value="Linkage Group LG05"/>
</dbReference>